<gene>
    <name evidence="1" type="ORF">CY34DRAFT_814429</name>
</gene>
<proteinExistence type="predicted"/>
<reference evidence="1 2" key="1">
    <citation type="submission" date="2014-04" db="EMBL/GenBank/DDBJ databases">
        <authorList>
            <consortium name="DOE Joint Genome Institute"/>
            <person name="Kuo A."/>
            <person name="Ruytinx J."/>
            <person name="Rineau F."/>
            <person name="Colpaert J."/>
            <person name="Kohler A."/>
            <person name="Nagy L.G."/>
            <person name="Floudas D."/>
            <person name="Copeland A."/>
            <person name="Barry K.W."/>
            <person name="Cichocki N."/>
            <person name="Veneault-Fourrey C."/>
            <person name="LaButti K."/>
            <person name="Lindquist E.A."/>
            <person name="Lipzen A."/>
            <person name="Lundell T."/>
            <person name="Morin E."/>
            <person name="Murat C."/>
            <person name="Sun H."/>
            <person name="Tunlid A."/>
            <person name="Henrissat B."/>
            <person name="Grigoriev I.V."/>
            <person name="Hibbett D.S."/>
            <person name="Martin F."/>
            <person name="Nordberg H.P."/>
            <person name="Cantor M.N."/>
            <person name="Hua S.X."/>
        </authorList>
    </citation>
    <scope>NUCLEOTIDE SEQUENCE [LARGE SCALE GENOMIC DNA]</scope>
    <source>
        <strain evidence="1 2">UH-Slu-Lm8-n1</strain>
    </source>
</reference>
<accession>A0A0D0ACU4</accession>
<dbReference type="AlphaFoldDB" id="A0A0D0ACU4"/>
<evidence type="ECO:0000313" key="2">
    <source>
        <dbReference type="Proteomes" id="UP000054485"/>
    </source>
</evidence>
<organism evidence="1 2">
    <name type="scientific">Suillus luteus UH-Slu-Lm8-n1</name>
    <dbReference type="NCBI Taxonomy" id="930992"/>
    <lineage>
        <taxon>Eukaryota</taxon>
        <taxon>Fungi</taxon>
        <taxon>Dikarya</taxon>
        <taxon>Basidiomycota</taxon>
        <taxon>Agaricomycotina</taxon>
        <taxon>Agaricomycetes</taxon>
        <taxon>Agaricomycetidae</taxon>
        <taxon>Boletales</taxon>
        <taxon>Suillineae</taxon>
        <taxon>Suillaceae</taxon>
        <taxon>Suillus</taxon>
    </lineage>
</organism>
<dbReference type="Proteomes" id="UP000054485">
    <property type="component" value="Unassembled WGS sequence"/>
</dbReference>
<dbReference type="InParanoid" id="A0A0D0ACU4"/>
<name>A0A0D0ACU4_9AGAM</name>
<sequence length="85" mass="9342">MATGKIIVFPNSAVVGGASLSTTNPFFPSSVSTHFKNLSRVAMMPLPFEYSENALGLCLISFFYPFDIKAGLLPLRLRLWQFGIV</sequence>
<dbReference type="EMBL" id="KN836399">
    <property type="protein sequence ID" value="KIK32112.1"/>
    <property type="molecule type" value="Genomic_DNA"/>
</dbReference>
<dbReference type="HOGENOM" id="CLU_2514129_0_0_1"/>
<protein>
    <submittedName>
        <fullName evidence="1">Uncharacterized protein</fullName>
    </submittedName>
</protein>
<evidence type="ECO:0000313" key="1">
    <source>
        <dbReference type="EMBL" id="KIK32112.1"/>
    </source>
</evidence>
<reference evidence="2" key="2">
    <citation type="submission" date="2015-01" db="EMBL/GenBank/DDBJ databases">
        <title>Evolutionary Origins and Diversification of the Mycorrhizal Mutualists.</title>
        <authorList>
            <consortium name="DOE Joint Genome Institute"/>
            <consortium name="Mycorrhizal Genomics Consortium"/>
            <person name="Kohler A."/>
            <person name="Kuo A."/>
            <person name="Nagy L.G."/>
            <person name="Floudas D."/>
            <person name="Copeland A."/>
            <person name="Barry K.W."/>
            <person name="Cichocki N."/>
            <person name="Veneault-Fourrey C."/>
            <person name="LaButti K."/>
            <person name="Lindquist E.A."/>
            <person name="Lipzen A."/>
            <person name="Lundell T."/>
            <person name="Morin E."/>
            <person name="Murat C."/>
            <person name="Riley R."/>
            <person name="Ohm R."/>
            <person name="Sun H."/>
            <person name="Tunlid A."/>
            <person name="Henrissat B."/>
            <person name="Grigoriev I.V."/>
            <person name="Hibbett D.S."/>
            <person name="Martin F."/>
        </authorList>
    </citation>
    <scope>NUCLEOTIDE SEQUENCE [LARGE SCALE GENOMIC DNA]</scope>
    <source>
        <strain evidence="2">UH-Slu-Lm8-n1</strain>
    </source>
</reference>
<keyword evidence="2" id="KW-1185">Reference proteome</keyword>